<name>A0A9D9H869_9BACT</name>
<protein>
    <submittedName>
        <fullName evidence="10">TolC family protein</fullName>
    </submittedName>
</protein>
<comment type="similarity">
    <text evidence="2">Belongs to the outer membrane factor (OMF) (TC 1.B.17) family.</text>
</comment>
<reference evidence="10" key="1">
    <citation type="submission" date="2020-10" db="EMBL/GenBank/DDBJ databases">
        <authorList>
            <person name="Gilroy R."/>
        </authorList>
    </citation>
    <scope>NUCLEOTIDE SEQUENCE</scope>
    <source>
        <strain evidence="10">G3-4614</strain>
    </source>
</reference>
<evidence type="ECO:0000313" key="10">
    <source>
        <dbReference type="EMBL" id="MBO8438787.1"/>
    </source>
</evidence>
<dbReference type="Proteomes" id="UP000823636">
    <property type="component" value="Unassembled WGS sequence"/>
</dbReference>
<keyword evidence="8" id="KW-0175">Coiled coil</keyword>
<keyword evidence="3" id="KW-0813">Transport</keyword>
<dbReference type="PANTHER" id="PTHR30026:SF20">
    <property type="entry name" value="OUTER MEMBRANE PROTEIN TOLC"/>
    <property type="match status" value="1"/>
</dbReference>
<keyword evidence="9" id="KW-0732">Signal</keyword>
<keyword evidence="7" id="KW-0998">Cell outer membrane</keyword>
<dbReference type="SUPFAM" id="SSF56954">
    <property type="entry name" value="Outer membrane efflux proteins (OEP)"/>
    <property type="match status" value="1"/>
</dbReference>
<evidence type="ECO:0000256" key="6">
    <source>
        <dbReference type="ARBA" id="ARBA00023136"/>
    </source>
</evidence>
<proteinExistence type="inferred from homology"/>
<dbReference type="AlphaFoldDB" id="A0A9D9H869"/>
<dbReference type="Pfam" id="PF02321">
    <property type="entry name" value="OEP"/>
    <property type="match status" value="2"/>
</dbReference>
<comment type="caution">
    <text evidence="10">The sequence shown here is derived from an EMBL/GenBank/DDBJ whole genome shotgun (WGS) entry which is preliminary data.</text>
</comment>
<dbReference type="GO" id="GO:0009279">
    <property type="term" value="C:cell outer membrane"/>
    <property type="evidence" value="ECO:0007669"/>
    <property type="project" value="UniProtKB-SubCell"/>
</dbReference>
<evidence type="ECO:0000313" key="11">
    <source>
        <dbReference type="Proteomes" id="UP000823636"/>
    </source>
</evidence>
<dbReference type="GO" id="GO:1990281">
    <property type="term" value="C:efflux pump complex"/>
    <property type="evidence" value="ECO:0007669"/>
    <property type="project" value="TreeGrafter"/>
</dbReference>
<evidence type="ECO:0000256" key="8">
    <source>
        <dbReference type="SAM" id="Coils"/>
    </source>
</evidence>
<dbReference type="InterPro" id="IPR051906">
    <property type="entry name" value="TolC-like"/>
</dbReference>
<reference evidence="10" key="2">
    <citation type="journal article" date="2021" name="PeerJ">
        <title>Extensive microbial diversity within the chicken gut microbiome revealed by metagenomics and culture.</title>
        <authorList>
            <person name="Gilroy R."/>
            <person name="Ravi A."/>
            <person name="Getino M."/>
            <person name="Pursley I."/>
            <person name="Horton D.L."/>
            <person name="Alikhan N.F."/>
            <person name="Baker D."/>
            <person name="Gharbi K."/>
            <person name="Hall N."/>
            <person name="Watson M."/>
            <person name="Adriaenssens E.M."/>
            <person name="Foster-Nyarko E."/>
            <person name="Jarju S."/>
            <person name="Secka A."/>
            <person name="Antonio M."/>
            <person name="Oren A."/>
            <person name="Chaudhuri R.R."/>
            <person name="La Ragione R."/>
            <person name="Hildebrand F."/>
            <person name="Pallen M.J."/>
        </authorList>
    </citation>
    <scope>NUCLEOTIDE SEQUENCE</scope>
    <source>
        <strain evidence="10">G3-4614</strain>
    </source>
</reference>
<evidence type="ECO:0000256" key="7">
    <source>
        <dbReference type="ARBA" id="ARBA00023237"/>
    </source>
</evidence>
<organism evidence="10 11">
    <name type="scientific">Candidatus Caccoplasma merdipullorum</name>
    <dbReference type="NCBI Taxonomy" id="2840718"/>
    <lineage>
        <taxon>Bacteria</taxon>
        <taxon>Pseudomonadati</taxon>
        <taxon>Bacteroidota</taxon>
        <taxon>Bacteroidia</taxon>
        <taxon>Bacteroidales</taxon>
        <taxon>Bacteroidaceae</taxon>
        <taxon>Bacteroidaceae incertae sedis</taxon>
        <taxon>Candidatus Caccoplasma</taxon>
    </lineage>
</organism>
<comment type="subcellular location">
    <subcellularLocation>
        <location evidence="1">Cell outer membrane</location>
    </subcellularLocation>
</comment>
<evidence type="ECO:0000256" key="2">
    <source>
        <dbReference type="ARBA" id="ARBA00007613"/>
    </source>
</evidence>
<feature type="coiled-coil region" evidence="8">
    <location>
        <begin position="321"/>
        <end position="355"/>
    </location>
</feature>
<keyword evidence="5" id="KW-0812">Transmembrane</keyword>
<feature type="signal peptide" evidence="9">
    <location>
        <begin position="1"/>
        <end position="19"/>
    </location>
</feature>
<dbReference type="Gene3D" id="1.20.1600.10">
    <property type="entry name" value="Outer membrane efflux proteins (OEP)"/>
    <property type="match status" value="1"/>
</dbReference>
<keyword evidence="4" id="KW-1134">Transmembrane beta strand</keyword>
<evidence type="ECO:0000256" key="3">
    <source>
        <dbReference type="ARBA" id="ARBA00022448"/>
    </source>
</evidence>
<dbReference type="GO" id="GO:0015288">
    <property type="term" value="F:porin activity"/>
    <property type="evidence" value="ECO:0007669"/>
    <property type="project" value="TreeGrafter"/>
</dbReference>
<gene>
    <name evidence="10" type="ORF">IAC54_07825</name>
</gene>
<dbReference type="GO" id="GO:0015562">
    <property type="term" value="F:efflux transmembrane transporter activity"/>
    <property type="evidence" value="ECO:0007669"/>
    <property type="project" value="InterPro"/>
</dbReference>
<feature type="chain" id="PRO_5039710695" evidence="9">
    <location>
        <begin position="20"/>
        <end position="436"/>
    </location>
</feature>
<dbReference type="EMBL" id="JADIMW010000081">
    <property type="protein sequence ID" value="MBO8438787.1"/>
    <property type="molecule type" value="Genomic_DNA"/>
</dbReference>
<evidence type="ECO:0000256" key="5">
    <source>
        <dbReference type="ARBA" id="ARBA00022692"/>
    </source>
</evidence>
<accession>A0A9D9H869</accession>
<keyword evidence="6" id="KW-0472">Membrane</keyword>
<dbReference type="InterPro" id="IPR003423">
    <property type="entry name" value="OMP_efflux"/>
</dbReference>
<evidence type="ECO:0000256" key="4">
    <source>
        <dbReference type="ARBA" id="ARBA00022452"/>
    </source>
</evidence>
<sequence>MKSKLLLIAALMSAVAVQARTDEVSLSDTLSMSLDQCLDMALGYNYTKQSVVLDEDTRQADLKQSKMEFAPDISANLSENVSRTNADGTNWNGSYDLSASMTLFQGGELLTTLKQNKMIYEQTRLQTQQYNNELTISVLESFLTALGYEELLSYQETIAESSRQQAEEGKVKYEAGKILESDYLLLEAQYATDKDNVTTTRINLENTLVNLKNLMAMDLSQQIKLISPDDAVLEAMLTIPTREEVVFRGMETMPEVKISDYNVQIAEKSVRIAKSGYYPTITLNGGIGTGHAVDFSRYGNQLSDRFGPQGGITVSIPIFNRNRTQTNVKQSKIALQQAELEYKQSIKDIEQTLINEYGEVLSTMSRYKASAIKENAYYSSFMAYTEKFKAGAITTVQLLQQQNDYISAVNDYVQNKYTFMLQRKILDVRIGEEVRM</sequence>
<evidence type="ECO:0000256" key="1">
    <source>
        <dbReference type="ARBA" id="ARBA00004442"/>
    </source>
</evidence>
<evidence type="ECO:0000256" key="9">
    <source>
        <dbReference type="SAM" id="SignalP"/>
    </source>
</evidence>
<dbReference type="PANTHER" id="PTHR30026">
    <property type="entry name" value="OUTER MEMBRANE PROTEIN TOLC"/>
    <property type="match status" value="1"/>
</dbReference>